<dbReference type="SUPFAM" id="SSF52833">
    <property type="entry name" value="Thioredoxin-like"/>
    <property type="match status" value="1"/>
</dbReference>
<dbReference type="EMBL" id="JOTN01000015">
    <property type="protein sequence ID" value="KEK18277.1"/>
    <property type="molecule type" value="Genomic_DNA"/>
</dbReference>
<organism evidence="1 2">
    <name type="scientific">Bacillus manliponensis</name>
    <dbReference type="NCBI Taxonomy" id="574376"/>
    <lineage>
        <taxon>Bacteria</taxon>
        <taxon>Bacillati</taxon>
        <taxon>Bacillota</taxon>
        <taxon>Bacilli</taxon>
        <taxon>Bacillales</taxon>
        <taxon>Bacillaceae</taxon>
        <taxon>Bacillus</taxon>
        <taxon>Bacillus cereus group</taxon>
    </lineage>
</organism>
<name>A0A073JVM4_9BACI</name>
<evidence type="ECO:0000313" key="2">
    <source>
        <dbReference type="Proteomes" id="UP000027822"/>
    </source>
</evidence>
<dbReference type="AlphaFoldDB" id="A0A073JVM4"/>
<comment type="caution">
    <text evidence="1">The sequence shown here is derived from an EMBL/GenBank/DDBJ whole genome shotgun (WGS) entry which is preliminary data.</text>
</comment>
<dbReference type="OrthoDB" id="1260738at2"/>
<dbReference type="Pfam" id="PF04134">
    <property type="entry name" value="DCC1-like"/>
    <property type="match status" value="1"/>
</dbReference>
<keyword evidence="2" id="KW-1185">Reference proteome</keyword>
<protein>
    <submittedName>
        <fullName evidence="1">Thioredoxin</fullName>
    </submittedName>
</protein>
<dbReference type="eggNOG" id="COG3011">
    <property type="taxonomic scope" value="Bacteria"/>
</dbReference>
<gene>
    <name evidence="1" type="ORF">BAMA_05710</name>
</gene>
<evidence type="ECO:0000313" key="1">
    <source>
        <dbReference type="EMBL" id="KEK18277.1"/>
    </source>
</evidence>
<dbReference type="InterPro" id="IPR036249">
    <property type="entry name" value="Thioredoxin-like_sf"/>
</dbReference>
<sequence>MIVFYDSWCPMCTAVAERTKGLDKKGKIKFLSFRDPKIIKEYELSEEKQKKMEQHLYIYKDGRSYKGIKSVYVLAKAIPSYWGIVPFIKLSIVLGFGHRLYDYIAKNRKIVPTGHCKDGVCELPQKK</sequence>
<dbReference type="GO" id="GO:0015035">
    <property type="term" value="F:protein-disulfide reductase activity"/>
    <property type="evidence" value="ECO:0007669"/>
    <property type="project" value="InterPro"/>
</dbReference>
<dbReference type="InterPro" id="IPR007263">
    <property type="entry name" value="DCC1-like"/>
</dbReference>
<dbReference type="RefSeq" id="WP_034641134.1">
    <property type="nucleotide sequence ID" value="NZ_CBCSJC010000011.1"/>
</dbReference>
<accession>A0A073JVM4</accession>
<dbReference type="STRING" id="574376.BAMA_05710"/>
<proteinExistence type="predicted"/>
<reference evidence="1 2" key="1">
    <citation type="submission" date="2014-06" db="EMBL/GenBank/DDBJ databases">
        <title>Draft genome sequence of Bacillus manliponensis JCM 15802 (MCCC 1A00708).</title>
        <authorList>
            <person name="Lai Q."/>
            <person name="Liu Y."/>
            <person name="Shao Z."/>
        </authorList>
    </citation>
    <scope>NUCLEOTIDE SEQUENCE [LARGE SCALE GENOMIC DNA]</scope>
    <source>
        <strain evidence="1 2">JCM 15802</strain>
    </source>
</reference>
<dbReference type="Proteomes" id="UP000027822">
    <property type="component" value="Unassembled WGS sequence"/>
</dbReference>